<dbReference type="OrthoDB" id="9807740at2"/>
<comment type="cofactor">
    <cofactor evidence="9">
        <name>Zn(2+)</name>
        <dbReference type="ChEBI" id="CHEBI:29105"/>
    </cofactor>
    <text evidence="9">Binds 1 zinc ion.</text>
</comment>
<evidence type="ECO:0000256" key="5">
    <source>
        <dbReference type="ARBA" id="ARBA00022723"/>
    </source>
</evidence>
<name>A0A7K1LGP7_9MICC</name>
<accession>A0A7K1LGP7</accession>
<dbReference type="Gene3D" id="3.40.390.30">
    <property type="entry name" value="Metalloproteases ('zincins'), catalytic domain"/>
    <property type="match status" value="1"/>
</dbReference>
<feature type="binding site" evidence="9">
    <location>
        <position position="129"/>
    </location>
    <ligand>
        <name>Zn(2+)</name>
        <dbReference type="ChEBI" id="CHEBI:29105"/>
        <note>catalytic</note>
    </ligand>
</feature>
<reference evidence="10 11" key="1">
    <citation type="submission" date="2019-12" db="EMBL/GenBank/DDBJ databases">
        <authorList>
            <person name="Li J."/>
            <person name="Shi Y."/>
            <person name="Xu G."/>
            <person name="Xiao D."/>
            <person name="Ran X."/>
        </authorList>
    </citation>
    <scope>NUCLEOTIDE SEQUENCE [LARGE SCALE GENOMIC DNA]</scope>
    <source>
        <strain evidence="10 11">JCM 15915</strain>
    </source>
</reference>
<keyword evidence="8 9" id="KW-0862">Zinc</keyword>
<evidence type="ECO:0000313" key="11">
    <source>
        <dbReference type="Proteomes" id="UP000462152"/>
    </source>
</evidence>
<dbReference type="NCBIfam" id="TIGR00043">
    <property type="entry name" value="rRNA maturation RNase YbeY"/>
    <property type="match status" value="1"/>
</dbReference>
<proteinExistence type="inferred from homology"/>
<dbReference type="GO" id="GO:0008270">
    <property type="term" value="F:zinc ion binding"/>
    <property type="evidence" value="ECO:0007669"/>
    <property type="project" value="UniProtKB-UniRule"/>
</dbReference>
<dbReference type="InterPro" id="IPR023091">
    <property type="entry name" value="MetalPrtase_cat_dom_sf_prd"/>
</dbReference>
<evidence type="ECO:0000256" key="8">
    <source>
        <dbReference type="ARBA" id="ARBA00022833"/>
    </source>
</evidence>
<feature type="binding site" evidence="9">
    <location>
        <position position="125"/>
    </location>
    <ligand>
        <name>Zn(2+)</name>
        <dbReference type="ChEBI" id="CHEBI:29105"/>
        <note>catalytic</note>
    </ligand>
</feature>
<evidence type="ECO:0000313" key="10">
    <source>
        <dbReference type="EMBL" id="MUN54359.1"/>
    </source>
</evidence>
<protein>
    <recommendedName>
        <fullName evidence="9">Endoribonuclease YbeY</fullName>
        <ecNumber evidence="9">3.1.-.-</ecNumber>
    </recommendedName>
</protein>
<comment type="function">
    <text evidence="9">Single strand-specific metallo-endoribonuclease involved in late-stage 70S ribosome quality control and in maturation of the 3' terminus of the 16S rRNA.</text>
</comment>
<keyword evidence="7 9" id="KW-0378">Hydrolase</keyword>
<dbReference type="Pfam" id="PF02130">
    <property type="entry name" value="YbeY"/>
    <property type="match status" value="1"/>
</dbReference>
<evidence type="ECO:0000256" key="1">
    <source>
        <dbReference type="ARBA" id="ARBA00010875"/>
    </source>
</evidence>
<dbReference type="EMBL" id="WOGT01000001">
    <property type="protein sequence ID" value="MUN54359.1"/>
    <property type="molecule type" value="Genomic_DNA"/>
</dbReference>
<evidence type="ECO:0000256" key="9">
    <source>
        <dbReference type="HAMAP-Rule" id="MF_00009"/>
    </source>
</evidence>
<keyword evidence="4 9" id="KW-0540">Nuclease</keyword>
<keyword evidence="2 9" id="KW-0690">Ribosome biogenesis</keyword>
<dbReference type="GO" id="GO:0005737">
    <property type="term" value="C:cytoplasm"/>
    <property type="evidence" value="ECO:0007669"/>
    <property type="project" value="UniProtKB-SubCell"/>
</dbReference>
<comment type="subcellular location">
    <subcellularLocation>
        <location evidence="9">Cytoplasm</location>
    </subcellularLocation>
</comment>
<keyword evidence="3 9" id="KW-0698">rRNA processing</keyword>
<evidence type="ECO:0000256" key="6">
    <source>
        <dbReference type="ARBA" id="ARBA00022759"/>
    </source>
</evidence>
<organism evidence="10 11">
    <name type="scientific">Rothia koreensis</name>
    <dbReference type="NCBI Taxonomy" id="592378"/>
    <lineage>
        <taxon>Bacteria</taxon>
        <taxon>Bacillati</taxon>
        <taxon>Actinomycetota</taxon>
        <taxon>Actinomycetes</taxon>
        <taxon>Micrococcales</taxon>
        <taxon>Micrococcaceae</taxon>
        <taxon>Rothia</taxon>
    </lineage>
</organism>
<evidence type="ECO:0000256" key="7">
    <source>
        <dbReference type="ARBA" id="ARBA00022801"/>
    </source>
</evidence>
<keyword evidence="6 9" id="KW-0255">Endonuclease</keyword>
<keyword evidence="5 9" id="KW-0479">Metal-binding</keyword>
<evidence type="ECO:0000256" key="3">
    <source>
        <dbReference type="ARBA" id="ARBA00022552"/>
    </source>
</evidence>
<keyword evidence="11" id="KW-1185">Reference proteome</keyword>
<dbReference type="HAMAP" id="MF_00009">
    <property type="entry name" value="Endoribonucl_YbeY"/>
    <property type="match status" value="1"/>
</dbReference>
<dbReference type="RefSeq" id="WP_129314530.1">
    <property type="nucleotide sequence ID" value="NZ_CP197643.1"/>
</dbReference>
<dbReference type="GO" id="GO:0004521">
    <property type="term" value="F:RNA endonuclease activity"/>
    <property type="evidence" value="ECO:0007669"/>
    <property type="project" value="UniProtKB-UniRule"/>
</dbReference>
<evidence type="ECO:0000256" key="2">
    <source>
        <dbReference type="ARBA" id="ARBA00022517"/>
    </source>
</evidence>
<evidence type="ECO:0000256" key="4">
    <source>
        <dbReference type="ARBA" id="ARBA00022722"/>
    </source>
</evidence>
<keyword evidence="9" id="KW-0963">Cytoplasm</keyword>
<dbReference type="PANTHER" id="PTHR46986:SF1">
    <property type="entry name" value="ENDORIBONUCLEASE YBEY, CHLOROPLASTIC"/>
    <property type="match status" value="1"/>
</dbReference>
<dbReference type="InterPro" id="IPR002036">
    <property type="entry name" value="YbeY"/>
</dbReference>
<feature type="binding site" evidence="9">
    <location>
        <position position="135"/>
    </location>
    <ligand>
        <name>Zn(2+)</name>
        <dbReference type="ChEBI" id="CHEBI:29105"/>
        <note>catalytic</note>
    </ligand>
</feature>
<comment type="similarity">
    <text evidence="1 9">Belongs to the endoribonuclease YbeY family.</text>
</comment>
<gene>
    <name evidence="9 10" type="primary">ybeY</name>
    <name evidence="10" type="ORF">GMA10_03870</name>
</gene>
<dbReference type="PANTHER" id="PTHR46986">
    <property type="entry name" value="ENDORIBONUCLEASE YBEY, CHLOROPLASTIC"/>
    <property type="match status" value="1"/>
</dbReference>
<sequence length="166" mass="17967">MPFVEIEASEPETPAEETAFAEADLAQLRALVAFAFDALHVSARTEASVALVGEAEMEELHLRWMDLAGPTDVMSFPMDEMRPGSPDQPAEGTLGDIAVCPTVASRQAQAAGHSTADELCLLTVHGILHCLGYDHGTRDEEKEMFALQRGILEEFLGHAAPVETRH</sequence>
<dbReference type="Proteomes" id="UP000462152">
    <property type="component" value="Unassembled WGS sequence"/>
</dbReference>
<dbReference type="EC" id="3.1.-.-" evidence="9"/>
<dbReference type="AlphaFoldDB" id="A0A7K1LGP7"/>
<dbReference type="GO" id="GO:0004222">
    <property type="term" value="F:metalloendopeptidase activity"/>
    <property type="evidence" value="ECO:0007669"/>
    <property type="project" value="InterPro"/>
</dbReference>
<dbReference type="GO" id="GO:0006364">
    <property type="term" value="P:rRNA processing"/>
    <property type="evidence" value="ECO:0007669"/>
    <property type="project" value="UniProtKB-UniRule"/>
</dbReference>
<dbReference type="SUPFAM" id="SSF55486">
    <property type="entry name" value="Metalloproteases ('zincins'), catalytic domain"/>
    <property type="match status" value="1"/>
</dbReference>
<comment type="caution">
    <text evidence="10">The sequence shown here is derived from an EMBL/GenBank/DDBJ whole genome shotgun (WGS) entry which is preliminary data.</text>
</comment>